<evidence type="ECO:0000313" key="3">
    <source>
        <dbReference type="EMBL" id="CAY86777.1"/>
    </source>
</evidence>
<organism evidence="3 4">
    <name type="scientific">Saccharomyces cerevisiae (strain Lalvin EC1118 / Prise de mousse)</name>
    <name type="common">Baker's yeast</name>
    <dbReference type="NCBI Taxonomy" id="643680"/>
    <lineage>
        <taxon>Eukaryota</taxon>
        <taxon>Fungi</taxon>
        <taxon>Dikarya</taxon>
        <taxon>Ascomycota</taxon>
        <taxon>Saccharomycotina</taxon>
        <taxon>Saccharomycetes</taxon>
        <taxon>Saccharomycetales</taxon>
        <taxon>Saccharomycetaceae</taxon>
        <taxon>Saccharomyces</taxon>
    </lineage>
</organism>
<keyword evidence="2" id="KW-1133">Transmembrane helix</keyword>
<reference evidence="3 4" key="1">
    <citation type="journal article" date="2009" name="Proc. Natl. Acad. Sci. U.S.A.">
        <title>Eukaryote-to-eukaryote gene transfer events revealed by the genome sequence of the wine yeast Saccharomyces cerevisiae EC1118.</title>
        <authorList>
            <person name="Novo M."/>
            <person name="Bigey F."/>
            <person name="Beyne E."/>
            <person name="Galeote V."/>
            <person name="Gavory F."/>
            <person name="Mallet S."/>
            <person name="Cambot B."/>
            <person name="Legras J.L."/>
            <person name="Wincker P."/>
            <person name="Casaregola S."/>
            <person name="Dequin S."/>
        </authorList>
    </citation>
    <scope>NUCLEOTIDE SEQUENCE [LARGE SCALE GENOMIC DNA]</scope>
    <source>
        <strain evidence="4">Lalvin EC1118 / Prise de mousse</strain>
    </source>
</reference>
<feature type="transmembrane region" description="Helical" evidence="2">
    <location>
        <begin position="82"/>
        <end position="104"/>
    </location>
</feature>
<dbReference type="HOGENOM" id="CLU_1972194_0_0_1"/>
<feature type="region of interest" description="Disordered" evidence="1">
    <location>
        <begin position="1"/>
        <end position="33"/>
    </location>
</feature>
<dbReference type="AlphaFoldDB" id="C8ZIJ6"/>
<keyword evidence="2" id="KW-0812">Transmembrane</keyword>
<evidence type="ECO:0000256" key="2">
    <source>
        <dbReference type="SAM" id="Phobius"/>
    </source>
</evidence>
<dbReference type="Proteomes" id="UP000000286">
    <property type="component" value="Chromosome XVI"/>
</dbReference>
<evidence type="ECO:0000256" key="1">
    <source>
        <dbReference type="SAM" id="MobiDB-lite"/>
    </source>
</evidence>
<proteinExistence type="predicted"/>
<keyword evidence="2" id="KW-0472">Membrane</keyword>
<protein>
    <submittedName>
        <fullName evidence="3">EC1118_1P2_1057p</fullName>
    </submittedName>
</protein>
<sequence>MKNPESSGVSSSPQIQRVSPSSSSTSPPPPSIGTSSCFTLSSCTLPIAAVVVAVDVVDIMSVDPLAMTSAFSISSLPTTGPLGTIAVDSITLLYTPICLCYLLVRLRKVNFEGNKLLMVSVVNFVPL</sequence>
<feature type="compositionally biased region" description="Low complexity" evidence="1">
    <location>
        <begin position="9"/>
        <end position="25"/>
    </location>
</feature>
<evidence type="ECO:0000313" key="4">
    <source>
        <dbReference type="Proteomes" id="UP000000286"/>
    </source>
</evidence>
<dbReference type="EMBL" id="FN394217">
    <property type="protein sequence ID" value="CAY86777.1"/>
    <property type="molecule type" value="Genomic_DNA"/>
</dbReference>
<name>C8ZIJ6_YEAS8</name>
<accession>C8ZIJ6</accession>
<gene>
    <name evidence="3" type="ORF">EC1118_1P2_1057g</name>
</gene>